<accession>A0A6G9LL84</accession>
<evidence type="ECO:0000313" key="2">
    <source>
        <dbReference type="Proteomes" id="UP000502113"/>
    </source>
</evidence>
<sequence>MARLVKCYGEACESIGKKWEKDMLVKYKNKNYCPQCAEIEKKNDDDRQLLYSLISELYQIPFPNGLMLRQIKQFKEQRKYSYENIRKALLYANYVQHVKFSPKYGLGLVPYVIDEAIRYHDDQVKKAKEMEGKQVVTTKTTVRKNFNSYDRDEKMKKKMIDLEDIKL</sequence>
<reference evidence="2" key="1">
    <citation type="submission" date="2020-02" db="EMBL/GenBank/DDBJ databases">
        <authorList>
            <person name="Olsen N.S."/>
            <person name="Forero-Junco L."/>
            <person name="Kot W."/>
            <person name="Hansen L.H."/>
        </authorList>
    </citation>
    <scope>NUCLEOTIDE SEQUENCE [LARGE SCALE GENOMIC DNA]</scope>
</reference>
<evidence type="ECO:0008006" key="3">
    <source>
        <dbReference type="Google" id="ProtNLM"/>
    </source>
</evidence>
<dbReference type="Proteomes" id="UP000502113">
    <property type="component" value="Segment"/>
</dbReference>
<dbReference type="EMBL" id="MT119361">
    <property type="protein sequence ID" value="QIQ66393.1"/>
    <property type="molecule type" value="Genomic_DNA"/>
</dbReference>
<organism evidence="1 2">
    <name type="scientific">Enterococcus phage vipetofem</name>
    <dbReference type="NCBI Taxonomy" id="2719594"/>
    <lineage>
        <taxon>Viruses</taxon>
        <taxon>Duplodnaviria</taxon>
        <taxon>Heunggongvirae</taxon>
        <taxon>Uroviricota</taxon>
        <taxon>Caudoviricetes</taxon>
        <taxon>Andrewesvirinae</taxon>
        <taxon>Vipetofemvirus</taxon>
        <taxon>Vipetofemvirus vipetofem</taxon>
    </lineage>
</organism>
<proteinExistence type="predicted"/>
<gene>
    <name evidence="1" type="ORF">vipetofem_95</name>
</gene>
<keyword evidence="2" id="KW-1185">Reference proteome</keyword>
<name>A0A6G9LL84_9CAUD</name>
<protein>
    <recommendedName>
        <fullName evidence="3">Phage protein</fullName>
    </recommendedName>
</protein>
<evidence type="ECO:0000313" key="1">
    <source>
        <dbReference type="EMBL" id="QIQ66393.1"/>
    </source>
</evidence>